<proteinExistence type="predicted"/>
<dbReference type="Proteomes" id="UP001516400">
    <property type="component" value="Unassembled WGS sequence"/>
</dbReference>
<evidence type="ECO:0000313" key="1">
    <source>
        <dbReference type="EMBL" id="KAL3270089.1"/>
    </source>
</evidence>
<sequence>MTIGIRISSRRKLFLHHLKTRGEISTKYFNQFSRRLKKVVRKAKKMANECFIFKAKNESRATWNLIKKYTTANSKYKITVLEGLSNQIYHKKSLDIANDFFVNHTPFDCVNVLSRECRFSTACVLNSMALHSVDAMEW</sequence>
<name>A0ABD2MUN4_9CUCU</name>
<protein>
    <recommendedName>
        <fullName evidence="3">Ribosomal protein L20</fullName>
    </recommendedName>
</protein>
<accession>A0ABD2MUN4</accession>
<evidence type="ECO:0000313" key="2">
    <source>
        <dbReference type="Proteomes" id="UP001516400"/>
    </source>
</evidence>
<dbReference type="EMBL" id="JABFTP020000021">
    <property type="protein sequence ID" value="KAL3270089.1"/>
    <property type="molecule type" value="Genomic_DNA"/>
</dbReference>
<gene>
    <name evidence="1" type="ORF">HHI36_009147</name>
</gene>
<evidence type="ECO:0008006" key="3">
    <source>
        <dbReference type="Google" id="ProtNLM"/>
    </source>
</evidence>
<reference evidence="1 2" key="1">
    <citation type="journal article" date="2021" name="BMC Biol.">
        <title>Horizontally acquired antibacterial genes associated with adaptive radiation of ladybird beetles.</title>
        <authorList>
            <person name="Li H.S."/>
            <person name="Tang X.F."/>
            <person name="Huang Y.H."/>
            <person name="Xu Z.Y."/>
            <person name="Chen M.L."/>
            <person name="Du X.Y."/>
            <person name="Qiu B.Y."/>
            <person name="Chen P.T."/>
            <person name="Zhang W."/>
            <person name="Slipinski A."/>
            <person name="Escalona H.E."/>
            <person name="Waterhouse R.M."/>
            <person name="Zwick A."/>
            <person name="Pang H."/>
        </authorList>
    </citation>
    <scope>NUCLEOTIDE SEQUENCE [LARGE SCALE GENOMIC DNA]</scope>
    <source>
        <strain evidence="1">SYSU2018</strain>
    </source>
</reference>
<dbReference type="AlphaFoldDB" id="A0ABD2MUN4"/>
<comment type="caution">
    <text evidence="1">The sequence shown here is derived from an EMBL/GenBank/DDBJ whole genome shotgun (WGS) entry which is preliminary data.</text>
</comment>
<organism evidence="1 2">
    <name type="scientific">Cryptolaemus montrouzieri</name>
    <dbReference type="NCBI Taxonomy" id="559131"/>
    <lineage>
        <taxon>Eukaryota</taxon>
        <taxon>Metazoa</taxon>
        <taxon>Ecdysozoa</taxon>
        <taxon>Arthropoda</taxon>
        <taxon>Hexapoda</taxon>
        <taxon>Insecta</taxon>
        <taxon>Pterygota</taxon>
        <taxon>Neoptera</taxon>
        <taxon>Endopterygota</taxon>
        <taxon>Coleoptera</taxon>
        <taxon>Polyphaga</taxon>
        <taxon>Cucujiformia</taxon>
        <taxon>Coccinelloidea</taxon>
        <taxon>Coccinellidae</taxon>
        <taxon>Scymninae</taxon>
        <taxon>Scymnini</taxon>
        <taxon>Cryptolaemus</taxon>
    </lineage>
</organism>
<keyword evidence="2" id="KW-1185">Reference proteome</keyword>